<dbReference type="PANTHER" id="PTHR43793:SF1">
    <property type="entry name" value="FAD SYNTHASE"/>
    <property type="match status" value="1"/>
</dbReference>
<keyword evidence="1" id="KW-0808">Transferase</keyword>
<gene>
    <name evidence="4" type="ORF">KRR39_03295</name>
</gene>
<evidence type="ECO:0000256" key="1">
    <source>
        <dbReference type="ARBA" id="ARBA00022679"/>
    </source>
</evidence>
<evidence type="ECO:0000313" key="5">
    <source>
        <dbReference type="Proteomes" id="UP000683575"/>
    </source>
</evidence>
<dbReference type="Proteomes" id="UP000683575">
    <property type="component" value="Chromosome"/>
</dbReference>
<accession>A0A975SZL1</accession>
<name>A0A975SZL1_9ACTN</name>
<dbReference type="NCBIfam" id="TIGR00125">
    <property type="entry name" value="cyt_tran_rel"/>
    <property type="match status" value="1"/>
</dbReference>
<sequence>MSKTVITFGTFDVFHVGHLRVIERAAALGDRLVVGVSADALNERKKGRSPVFSQAERLEIVAALKPVDAVFVEESLELKREYILEHRADILVMGDDWAGKFDEFEDICEVHYLTRTPAISTTALIEKISAGS</sequence>
<feature type="domain" description="Cytidyltransferase-like" evidence="3">
    <location>
        <begin position="6"/>
        <end position="126"/>
    </location>
</feature>
<evidence type="ECO:0000259" key="3">
    <source>
        <dbReference type="Pfam" id="PF01467"/>
    </source>
</evidence>
<protein>
    <submittedName>
        <fullName evidence="4">Adenylyltransferase/cytidyltransferase family protein</fullName>
    </submittedName>
</protein>
<evidence type="ECO:0000313" key="4">
    <source>
        <dbReference type="EMBL" id="QWZ08890.1"/>
    </source>
</evidence>
<dbReference type="EMBL" id="CP077062">
    <property type="protein sequence ID" value="QWZ08890.1"/>
    <property type="molecule type" value="Genomic_DNA"/>
</dbReference>
<dbReference type="AlphaFoldDB" id="A0A975SZL1"/>
<reference evidence="4" key="1">
    <citation type="submission" date="2021-06" db="EMBL/GenBank/DDBJ databases">
        <title>Complete genome sequence of Nocardioides sp. G188.</title>
        <authorList>
            <person name="Im W.-T."/>
        </authorList>
    </citation>
    <scope>NUCLEOTIDE SEQUENCE</scope>
    <source>
        <strain evidence="4">G188</strain>
    </source>
</reference>
<organism evidence="4 5">
    <name type="scientific">Nocardioides panacis</name>
    <dbReference type="NCBI Taxonomy" id="2849501"/>
    <lineage>
        <taxon>Bacteria</taxon>
        <taxon>Bacillati</taxon>
        <taxon>Actinomycetota</taxon>
        <taxon>Actinomycetes</taxon>
        <taxon>Propionibacteriales</taxon>
        <taxon>Nocardioidaceae</taxon>
        <taxon>Nocardioides</taxon>
    </lineage>
</organism>
<dbReference type="InterPro" id="IPR004821">
    <property type="entry name" value="Cyt_trans-like"/>
</dbReference>
<dbReference type="RefSeq" id="WP_216940736.1">
    <property type="nucleotide sequence ID" value="NZ_CP077062.1"/>
</dbReference>
<proteinExistence type="predicted"/>
<dbReference type="Pfam" id="PF01467">
    <property type="entry name" value="CTP_transf_like"/>
    <property type="match status" value="1"/>
</dbReference>
<dbReference type="PANTHER" id="PTHR43793">
    <property type="entry name" value="FAD SYNTHASE"/>
    <property type="match status" value="1"/>
</dbReference>
<keyword evidence="2 4" id="KW-0548">Nucleotidyltransferase</keyword>
<dbReference type="GO" id="GO:0016779">
    <property type="term" value="F:nucleotidyltransferase activity"/>
    <property type="evidence" value="ECO:0007669"/>
    <property type="project" value="UniProtKB-KW"/>
</dbReference>
<dbReference type="KEGG" id="nps:KRR39_03295"/>
<dbReference type="InterPro" id="IPR050385">
    <property type="entry name" value="Archaeal_FAD_synthase"/>
</dbReference>
<keyword evidence="5" id="KW-1185">Reference proteome</keyword>
<evidence type="ECO:0000256" key="2">
    <source>
        <dbReference type="ARBA" id="ARBA00022695"/>
    </source>
</evidence>